<evidence type="ECO:0000259" key="3">
    <source>
        <dbReference type="Pfam" id="PF14258"/>
    </source>
</evidence>
<evidence type="ECO:0000256" key="1">
    <source>
        <dbReference type="SAM" id="MobiDB-lite"/>
    </source>
</evidence>
<dbReference type="RefSeq" id="WP_232595564.1">
    <property type="nucleotide sequence ID" value="NZ_BSPD01000101.1"/>
</dbReference>
<feature type="region of interest" description="Disordered" evidence="1">
    <location>
        <begin position="231"/>
        <end position="256"/>
    </location>
</feature>
<evidence type="ECO:0000256" key="2">
    <source>
        <dbReference type="SAM" id="Phobius"/>
    </source>
</evidence>
<gene>
    <name evidence="4" type="ORF">GCM10007877_37950</name>
</gene>
<evidence type="ECO:0000313" key="5">
    <source>
        <dbReference type="Proteomes" id="UP001156870"/>
    </source>
</evidence>
<feature type="domain" description="DUF4350" evidence="3">
    <location>
        <begin position="46"/>
        <end position="316"/>
    </location>
</feature>
<keyword evidence="2" id="KW-1133">Transmembrane helix</keyword>
<accession>A0AA37TD47</accession>
<dbReference type="Pfam" id="PF14258">
    <property type="entry name" value="DUF4350"/>
    <property type="match status" value="1"/>
</dbReference>
<reference evidence="4 5" key="1">
    <citation type="journal article" date="2014" name="Int. J. Syst. Evol. Microbiol.">
        <title>Complete genome sequence of Corynebacterium casei LMG S-19264T (=DSM 44701T), isolated from a smear-ripened cheese.</title>
        <authorList>
            <consortium name="US DOE Joint Genome Institute (JGI-PGF)"/>
            <person name="Walter F."/>
            <person name="Albersmeier A."/>
            <person name="Kalinowski J."/>
            <person name="Ruckert C."/>
        </authorList>
    </citation>
    <scope>NUCLEOTIDE SEQUENCE [LARGE SCALE GENOMIC DNA]</scope>
    <source>
        <strain evidence="4 5">NBRC 110095</strain>
    </source>
</reference>
<proteinExistence type="predicted"/>
<dbReference type="EMBL" id="BSPD01000101">
    <property type="protein sequence ID" value="GLS28076.1"/>
    <property type="molecule type" value="Genomic_DNA"/>
</dbReference>
<name>A0AA37TD47_9GAMM</name>
<dbReference type="CDD" id="cd03143">
    <property type="entry name" value="A4_beta-galactosidase_middle_domain"/>
    <property type="match status" value="1"/>
</dbReference>
<sequence>MSPNKIAILVITLVAIGSYYFFTNFEYVTEIVDDGPSLQVKKFRYLGARLLLKEKGIESKNLTSLKDLDTLKENDVLVLTDETHISDTLVAEKIIQWVKSGGHLIWAAHSAAPSPLADAFQIKKQYSYYHAEYEENEDNEEYNEEANEADTTLFTENKPDTLKPSERVRVNIQEREEKLSDSIIVYVTPDTLPSPLNTRHHQYAHQEYGSQETLWNAFPAFLVLNHPLAQTKENRDHHSSNHKPPQGGQDNEKAEAPHEPLLPAEELTLHSVGKGKSGIHLLHFSLERGFITVVSTTVLWSNNYIGLLDNAHLLMLLTEKRERVMFQETVNWPSLWELLSAYALEVIVAVGLFLLAWAMKSGVRFGPLQEENTLIRRSLAEHIRAMGQFYWRHEHHNELLSALRSRITQKMMLQDTAYIQYSDHQQCELIAKHTTLPIKEVTFALLPQERYSEITLFHTVKTLRKIQEAL</sequence>
<protein>
    <recommendedName>
        <fullName evidence="3">DUF4350 domain-containing protein</fullName>
    </recommendedName>
</protein>
<keyword evidence="2" id="KW-0812">Transmembrane</keyword>
<keyword evidence="2" id="KW-0472">Membrane</keyword>
<comment type="caution">
    <text evidence="4">The sequence shown here is derived from an EMBL/GenBank/DDBJ whole genome shotgun (WGS) entry which is preliminary data.</text>
</comment>
<keyword evidence="5" id="KW-1185">Reference proteome</keyword>
<dbReference type="AlphaFoldDB" id="A0AA37TD47"/>
<organism evidence="4 5">
    <name type="scientific">Marinibactrum halimedae</name>
    <dbReference type="NCBI Taxonomy" id="1444977"/>
    <lineage>
        <taxon>Bacteria</taxon>
        <taxon>Pseudomonadati</taxon>
        <taxon>Pseudomonadota</taxon>
        <taxon>Gammaproteobacteria</taxon>
        <taxon>Cellvibrionales</taxon>
        <taxon>Cellvibrionaceae</taxon>
        <taxon>Marinibactrum</taxon>
    </lineage>
</organism>
<dbReference type="InterPro" id="IPR025646">
    <property type="entry name" value="DUF4350"/>
</dbReference>
<feature type="transmembrane region" description="Helical" evidence="2">
    <location>
        <begin position="6"/>
        <end position="22"/>
    </location>
</feature>
<dbReference type="Proteomes" id="UP001156870">
    <property type="component" value="Unassembled WGS sequence"/>
</dbReference>
<evidence type="ECO:0000313" key="4">
    <source>
        <dbReference type="EMBL" id="GLS28076.1"/>
    </source>
</evidence>